<evidence type="ECO:0000313" key="3">
    <source>
        <dbReference type="EMBL" id="CAJ1405869.1"/>
    </source>
</evidence>
<sequence>MAHVEILKNFIEKLDADPGRAAELAEGAIRDMLKSQSSDQCLCFQGLHSAIQHLQEEHSLPADQLRWGLRAAAEVLLSPVTAEFSYQLAEPIAGEVAYSRCRVSRRSCFQVLAGGFFGLLQRPWSEWSASDAHDMPGFSFEKLWTYSCERWGTKNFVLMSVLIFFAKAAQSDIMDEELTIIRKALGSRCKVAPFCPLELKEDGVSIHSFGGPEHLQADFANSYLGGGVLSGGGTQEECMFTEFPELLASIYLVERMLPHEAVEIEGARRYVDHNMGYSREVADGFCRPSELGAPITAVALDAVSFRRVGKHRQYEMEFIQRDIQKCSAALLPDGSSAAARRKFVSGLWGCGAFCGDPELKLLIQWISCSLEPSVESLVFCPFDQRETLLDAGLLRLLDALTGISATSALDAESEGIVQQALNQLMEQRSGRTFLVIAHRLSTVKEADSIVVLSGGECVESGTHEELLAKGKVYKDLVQRQLDLRS</sequence>
<dbReference type="Pfam" id="PF05028">
    <property type="entry name" value="PARG_cat_C"/>
    <property type="match status" value="1"/>
</dbReference>
<dbReference type="GO" id="GO:0006282">
    <property type="term" value="P:regulation of DNA repair"/>
    <property type="evidence" value="ECO:0007669"/>
    <property type="project" value="InterPro"/>
</dbReference>
<dbReference type="EMBL" id="CAUJNA010003605">
    <property type="protein sequence ID" value="CAJ1405869.1"/>
    <property type="molecule type" value="Genomic_DNA"/>
</dbReference>
<feature type="active site" evidence="1">
    <location>
        <position position="218"/>
    </location>
</feature>
<dbReference type="Gene3D" id="3.40.50.300">
    <property type="entry name" value="P-loop containing nucleotide triphosphate hydrolases"/>
    <property type="match status" value="1"/>
</dbReference>
<dbReference type="SUPFAM" id="SSF52540">
    <property type="entry name" value="P-loop containing nucleoside triphosphate hydrolases"/>
    <property type="match status" value="1"/>
</dbReference>
<dbReference type="GO" id="GO:0005737">
    <property type="term" value="C:cytoplasm"/>
    <property type="evidence" value="ECO:0007669"/>
    <property type="project" value="TreeGrafter"/>
</dbReference>
<evidence type="ECO:0000259" key="2">
    <source>
        <dbReference type="Pfam" id="PF05028"/>
    </source>
</evidence>
<feature type="active site" evidence="1">
    <location>
        <position position="237"/>
    </location>
</feature>
<evidence type="ECO:0000313" key="4">
    <source>
        <dbReference type="Proteomes" id="UP001178507"/>
    </source>
</evidence>
<feature type="domain" description="PARG catalytic Macro" evidence="2">
    <location>
        <begin position="193"/>
        <end position="386"/>
    </location>
</feature>
<accession>A0AA36JHP0</accession>
<comment type="caution">
    <text evidence="3">The sequence shown here is derived from an EMBL/GenBank/DDBJ whole genome shotgun (WGS) entry which is preliminary data.</text>
</comment>
<dbReference type="GO" id="GO:1990966">
    <property type="term" value="P:ATP generation from poly-ADP-D-ribose"/>
    <property type="evidence" value="ECO:0007669"/>
    <property type="project" value="TreeGrafter"/>
</dbReference>
<dbReference type="PANTHER" id="PTHR12837">
    <property type="entry name" value="POLY ADP-RIBOSE GLYCOHYDROLASE"/>
    <property type="match status" value="1"/>
</dbReference>
<keyword evidence="4" id="KW-1185">Reference proteome</keyword>
<proteinExistence type="predicted"/>
<dbReference type="InterPro" id="IPR027417">
    <property type="entry name" value="P-loop_NTPase"/>
</dbReference>
<organism evidence="3 4">
    <name type="scientific">Effrenium voratum</name>
    <dbReference type="NCBI Taxonomy" id="2562239"/>
    <lineage>
        <taxon>Eukaryota</taxon>
        <taxon>Sar</taxon>
        <taxon>Alveolata</taxon>
        <taxon>Dinophyceae</taxon>
        <taxon>Suessiales</taxon>
        <taxon>Symbiodiniaceae</taxon>
        <taxon>Effrenium</taxon>
    </lineage>
</organism>
<gene>
    <name evidence="3" type="ORF">EVOR1521_LOCUS27978</name>
</gene>
<dbReference type="InterPro" id="IPR046372">
    <property type="entry name" value="PARG_cat_C"/>
</dbReference>
<dbReference type="GO" id="GO:0005634">
    <property type="term" value="C:nucleus"/>
    <property type="evidence" value="ECO:0007669"/>
    <property type="project" value="TreeGrafter"/>
</dbReference>
<dbReference type="Proteomes" id="UP001178507">
    <property type="component" value="Unassembled WGS sequence"/>
</dbReference>
<protein>
    <recommendedName>
        <fullName evidence="2">PARG catalytic Macro domain-containing protein</fullName>
    </recommendedName>
</protein>
<dbReference type="PANTHER" id="PTHR12837:SF0">
    <property type="entry name" value="POLY(ADP-RIBOSE) GLYCOHYDROLASE"/>
    <property type="match status" value="1"/>
</dbReference>
<dbReference type="GO" id="GO:0005975">
    <property type="term" value="P:carbohydrate metabolic process"/>
    <property type="evidence" value="ECO:0007669"/>
    <property type="project" value="InterPro"/>
</dbReference>
<evidence type="ECO:0000256" key="1">
    <source>
        <dbReference type="PIRSR" id="PIRSR607724-1"/>
    </source>
</evidence>
<name>A0AA36JHP0_9DINO</name>
<dbReference type="GO" id="GO:0009225">
    <property type="term" value="P:nucleotide-sugar metabolic process"/>
    <property type="evidence" value="ECO:0007669"/>
    <property type="project" value="TreeGrafter"/>
</dbReference>
<dbReference type="GO" id="GO:0004649">
    <property type="term" value="F:poly(ADP-ribose) glycohydrolase activity"/>
    <property type="evidence" value="ECO:0007669"/>
    <property type="project" value="InterPro"/>
</dbReference>
<reference evidence="3" key="1">
    <citation type="submission" date="2023-08" db="EMBL/GenBank/DDBJ databases">
        <authorList>
            <person name="Chen Y."/>
            <person name="Shah S."/>
            <person name="Dougan E. K."/>
            <person name="Thang M."/>
            <person name="Chan C."/>
        </authorList>
    </citation>
    <scope>NUCLEOTIDE SEQUENCE</scope>
</reference>
<feature type="active site" evidence="1">
    <location>
        <position position="236"/>
    </location>
</feature>
<dbReference type="InterPro" id="IPR007724">
    <property type="entry name" value="Poly_GlycHdrlase"/>
</dbReference>
<dbReference type="InterPro" id="IPR043472">
    <property type="entry name" value="Macro_dom-like"/>
</dbReference>
<dbReference type="Gene3D" id="3.40.220.10">
    <property type="entry name" value="Leucine Aminopeptidase, subunit E, domain 1"/>
    <property type="match status" value="1"/>
</dbReference>
<dbReference type="AlphaFoldDB" id="A0AA36JHP0"/>